<feature type="transmembrane region" description="Helical" evidence="1">
    <location>
        <begin position="73"/>
        <end position="97"/>
    </location>
</feature>
<evidence type="ECO:0000256" key="1">
    <source>
        <dbReference type="SAM" id="Phobius"/>
    </source>
</evidence>
<feature type="transmembrane region" description="Helical" evidence="1">
    <location>
        <begin position="103"/>
        <end position="124"/>
    </location>
</feature>
<evidence type="ECO:0000313" key="2">
    <source>
        <dbReference type="EMBL" id="AWR93253.1"/>
    </source>
</evidence>
<gene>
    <name evidence="2" type="ORF">DFR85_00130</name>
</gene>
<evidence type="ECO:0000313" key="3">
    <source>
        <dbReference type="Proteomes" id="UP000248044"/>
    </source>
</evidence>
<dbReference type="GeneID" id="36830516"/>
<dbReference type="AlphaFoldDB" id="A0A2U9IB83"/>
<keyword evidence="1" id="KW-0472">Membrane</keyword>
<keyword evidence="1" id="KW-1133">Transmembrane helix</keyword>
<dbReference type="OrthoDB" id="43903at2157"/>
<dbReference type="EMBL" id="CP029289">
    <property type="protein sequence ID" value="AWR93253.1"/>
    <property type="molecule type" value="Genomic_DNA"/>
</dbReference>
<feature type="transmembrane region" description="Helical" evidence="1">
    <location>
        <begin position="39"/>
        <end position="61"/>
    </location>
</feature>
<reference evidence="2 3" key="1">
    <citation type="submission" date="2018-05" db="EMBL/GenBank/DDBJ databases">
        <title>Complete Genome Sequences of Extremely Thermoacidophilic, Metal-Mobilizing Type-Strain Members of the Archaeal Family Sulfolobaceae: Acidianus brierleyi DSM-1651T, Acidianus sulfidivorans DSM-18786T, Metallosphaera hakonensis DSM-7519T, and Metallosphaera prunae DSM-10039T.</title>
        <authorList>
            <person name="Counts J.A."/>
            <person name="Kelly R.M."/>
        </authorList>
    </citation>
    <scope>NUCLEOTIDE SEQUENCE [LARGE SCALE GENOMIC DNA]</scope>
    <source>
        <strain evidence="2 3">DSM 1651</strain>
    </source>
</reference>
<name>A0A2U9IB83_9CREN</name>
<keyword evidence="3" id="KW-1185">Reference proteome</keyword>
<keyword evidence="1" id="KW-0812">Transmembrane</keyword>
<dbReference type="RefSeq" id="WP_110269138.1">
    <property type="nucleotide sequence ID" value="NZ_CP029289.2"/>
</dbReference>
<dbReference type="Proteomes" id="UP000248044">
    <property type="component" value="Chromosome"/>
</dbReference>
<protein>
    <submittedName>
        <fullName evidence="2">Uncharacterized protein</fullName>
    </submittedName>
</protein>
<accession>A0A2U9IB83</accession>
<proteinExistence type="predicted"/>
<organism evidence="2 3">
    <name type="scientific">Acidianus brierleyi</name>
    <dbReference type="NCBI Taxonomy" id="41673"/>
    <lineage>
        <taxon>Archaea</taxon>
        <taxon>Thermoproteota</taxon>
        <taxon>Thermoprotei</taxon>
        <taxon>Sulfolobales</taxon>
        <taxon>Sulfolobaceae</taxon>
        <taxon>Acidianus</taxon>
    </lineage>
</organism>
<sequence>MIKSLISGLLAGVLDISFYTNDMNVFAVISYHILKIYSIPLGIILHLIASTIIFAVAVLIIEKSKINATSFISYFILGIMVGSSVLALFSLPVHLLIFPIKVTLTYVMGHIFYGIVGYLILWILKNKI</sequence>
<dbReference type="KEGG" id="abri:DFR85_00130"/>